<evidence type="ECO:0000256" key="10">
    <source>
        <dbReference type="ARBA" id="ARBA00042775"/>
    </source>
</evidence>
<organism evidence="13">
    <name type="scientific">marine metagenome</name>
    <dbReference type="NCBI Taxonomy" id="408172"/>
    <lineage>
        <taxon>unclassified sequences</taxon>
        <taxon>metagenomes</taxon>
        <taxon>ecological metagenomes</taxon>
    </lineage>
</organism>
<keyword evidence="2" id="KW-1003">Cell membrane</keyword>
<gene>
    <name evidence="13" type="ORF">METZ01_LOCUS15598</name>
</gene>
<keyword evidence="4 11" id="KW-0812">Transmembrane</keyword>
<accession>A0A381P814</accession>
<dbReference type="EMBL" id="UINC01000888">
    <property type="protein sequence ID" value="SUZ62744.1"/>
    <property type="molecule type" value="Genomic_DNA"/>
</dbReference>
<dbReference type="InterPro" id="IPR027304">
    <property type="entry name" value="Trigger_fact/SurA_dom_sf"/>
</dbReference>
<evidence type="ECO:0000256" key="2">
    <source>
        <dbReference type="ARBA" id="ARBA00022475"/>
    </source>
</evidence>
<dbReference type="Pfam" id="PF13145">
    <property type="entry name" value="Rotamase_2"/>
    <property type="match status" value="1"/>
</dbReference>
<keyword evidence="6 11" id="KW-0472">Membrane</keyword>
<dbReference type="PANTHER" id="PTHR47529:SF1">
    <property type="entry name" value="PERIPLASMIC CHAPERONE PPID"/>
    <property type="match status" value="1"/>
</dbReference>
<dbReference type="PANTHER" id="PTHR47529">
    <property type="entry name" value="PEPTIDYL-PROLYL CIS-TRANS ISOMERASE D"/>
    <property type="match status" value="1"/>
</dbReference>
<evidence type="ECO:0000256" key="5">
    <source>
        <dbReference type="ARBA" id="ARBA00022989"/>
    </source>
</evidence>
<evidence type="ECO:0000256" key="9">
    <source>
        <dbReference type="ARBA" id="ARBA00040743"/>
    </source>
</evidence>
<dbReference type="PROSITE" id="PS50198">
    <property type="entry name" value="PPIC_PPIASE_2"/>
    <property type="match status" value="2"/>
</dbReference>
<dbReference type="InterPro" id="IPR000297">
    <property type="entry name" value="PPIase_PpiC"/>
</dbReference>
<protein>
    <recommendedName>
        <fullName evidence="9">Periplasmic chaperone PpiD</fullName>
    </recommendedName>
    <alternativeName>
        <fullName evidence="10">Periplasmic folding chaperone</fullName>
    </alternativeName>
</protein>
<reference evidence="13" key="1">
    <citation type="submission" date="2018-05" db="EMBL/GenBank/DDBJ databases">
        <authorList>
            <person name="Lanie J.A."/>
            <person name="Ng W.-L."/>
            <person name="Kazmierczak K.M."/>
            <person name="Andrzejewski T.M."/>
            <person name="Davidsen T.M."/>
            <person name="Wayne K.J."/>
            <person name="Tettelin H."/>
            <person name="Glass J.I."/>
            <person name="Rusch D."/>
            <person name="Podicherti R."/>
            <person name="Tsui H.-C.T."/>
            <person name="Winkler M.E."/>
        </authorList>
    </citation>
    <scope>NUCLEOTIDE SEQUENCE</scope>
</reference>
<dbReference type="Gene3D" id="3.10.50.40">
    <property type="match status" value="2"/>
</dbReference>
<feature type="domain" description="PpiC" evidence="12">
    <location>
        <begin position="237"/>
        <end position="333"/>
    </location>
</feature>
<dbReference type="GO" id="GO:0003755">
    <property type="term" value="F:peptidyl-prolyl cis-trans isomerase activity"/>
    <property type="evidence" value="ECO:0007669"/>
    <property type="project" value="InterPro"/>
</dbReference>
<dbReference type="Pfam" id="PF13623">
    <property type="entry name" value="SurA_N_2"/>
    <property type="match status" value="1"/>
</dbReference>
<keyword evidence="3" id="KW-0997">Cell inner membrane</keyword>
<evidence type="ECO:0000256" key="1">
    <source>
        <dbReference type="ARBA" id="ARBA00004382"/>
    </source>
</evidence>
<feature type="transmembrane region" description="Helical" evidence="11">
    <location>
        <begin position="12"/>
        <end position="30"/>
    </location>
</feature>
<dbReference type="SUPFAM" id="SSF109998">
    <property type="entry name" value="Triger factor/SurA peptide-binding domain-like"/>
    <property type="match status" value="1"/>
</dbReference>
<evidence type="ECO:0000313" key="13">
    <source>
        <dbReference type="EMBL" id="SUZ62744.1"/>
    </source>
</evidence>
<sequence>MMRQMRENTKWIMLVTALAFVGLMVFQWGMDITGQSGLSIGEIGSVNGTPVPYEAWNNTYQSLFNQVQLSQEDPVTSQQTRDIEDLAWDQIVNQLLIQQELERRGIVVTDEELLAAARFNPPPEFRTNPAFLTDGFFDIQKYQAFLASPTVDDLTLLQLEAYYRSVIPENKLMRQVTSDIYFTDAAVWREYQDRNEKISVSYIALNPAQRVDDSAVTVTSDEVREYYDDHEDEFALPAQATVRAVILDKTPTPEDTLAMGTLAAELRQEIIDGADFEDVLGRPGVGTGSGDLGWFTRDLMPEEFSDVAFAAAVGELTEPVRTTFGYHLIEVQDEAEDSVQARHILIPFVRTEESELALYTLADSLEALGESRTIAEAASTLTLAVETAFLSTDFAFVAGAGQVGEGADWAFEEALVGDVSPVLETRQAFYMLELVELREAGAISLADATGSIEQTVKAAKKVERAQEEGEEIVAQVRGGANLAAIAEEKGLEVQMAGPYARVDFVPGMGQLNAAVGAGFGLNIEDVSSPVAANNNVFIIELTEYFGPDSTAFVVERLPLRNEMLGLAQQTRFQEWLQGLRDVARIIDQRDEVLNADPADAQQPIGGFGF</sequence>
<evidence type="ECO:0000256" key="8">
    <source>
        <dbReference type="ARBA" id="ARBA00038408"/>
    </source>
</evidence>
<dbReference type="InterPro" id="IPR046357">
    <property type="entry name" value="PPIase_dom_sf"/>
</dbReference>
<evidence type="ECO:0000256" key="7">
    <source>
        <dbReference type="ARBA" id="ARBA00023186"/>
    </source>
</evidence>
<keyword evidence="7" id="KW-0143">Chaperone</keyword>
<evidence type="ECO:0000256" key="3">
    <source>
        <dbReference type="ARBA" id="ARBA00022519"/>
    </source>
</evidence>
<dbReference type="AlphaFoldDB" id="A0A381P814"/>
<dbReference type="SUPFAM" id="SSF54534">
    <property type="entry name" value="FKBP-like"/>
    <property type="match status" value="1"/>
</dbReference>
<comment type="similarity">
    <text evidence="8">Belongs to the PpiD chaperone family.</text>
</comment>
<evidence type="ECO:0000256" key="11">
    <source>
        <dbReference type="SAM" id="Phobius"/>
    </source>
</evidence>
<evidence type="ECO:0000256" key="4">
    <source>
        <dbReference type="ARBA" id="ARBA00022692"/>
    </source>
</evidence>
<keyword evidence="5 11" id="KW-1133">Transmembrane helix</keyword>
<dbReference type="InterPro" id="IPR052029">
    <property type="entry name" value="PpiD_chaperone"/>
</dbReference>
<proteinExistence type="inferred from homology"/>
<evidence type="ECO:0000259" key="12">
    <source>
        <dbReference type="PROSITE" id="PS50198"/>
    </source>
</evidence>
<dbReference type="GO" id="GO:0005886">
    <property type="term" value="C:plasma membrane"/>
    <property type="evidence" value="ECO:0007669"/>
    <property type="project" value="UniProtKB-SubCell"/>
</dbReference>
<evidence type="ECO:0000256" key="6">
    <source>
        <dbReference type="ARBA" id="ARBA00023136"/>
    </source>
</evidence>
<name>A0A381P814_9ZZZZ</name>
<feature type="domain" description="PpiC" evidence="12">
    <location>
        <begin position="336"/>
        <end position="436"/>
    </location>
</feature>
<comment type="subcellular location">
    <subcellularLocation>
        <location evidence="1">Cell inner membrane</location>
        <topology evidence="1">Single-pass type II membrane protein</topology>
        <orientation evidence="1">Periplasmic side</orientation>
    </subcellularLocation>
</comment>